<dbReference type="AlphaFoldDB" id="A0A9P7Q5B9"/>
<gene>
    <name evidence="1" type="ORF">E4U13_007894</name>
</gene>
<name>A0A9P7Q5B9_9HYPO</name>
<proteinExistence type="predicted"/>
<protein>
    <submittedName>
        <fullName evidence="1">Uncharacterized protein</fullName>
    </submittedName>
</protein>
<dbReference type="EMBL" id="SRQM01000083">
    <property type="protein sequence ID" value="KAG6119225.1"/>
    <property type="molecule type" value="Genomic_DNA"/>
</dbReference>
<dbReference type="Proteomes" id="UP000732380">
    <property type="component" value="Unassembled WGS sequence"/>
</dbReference>
<evidence type="ECO:0000313" key="2">
    <source>
        <dbReference type="Proteomes" id="UP000732380"/>
    </source>
</evidence>
<keyword evidence="2" id="KW-1185">Reference proteome</keyword>
<organism evidence="1 2">
    <name type="scientific">Claviceps humidiphila</name>
    <dbReference type="NCBI Taxonomy" id="1294629"/>
    <lineage>
        <taxon>Eukaryota</taxon>
        <taxon>Fungi</taxon>
        <taxon>Dikarya</taxon>
        <taxon>Ascomycota</taxon>
        <taxon>Pezizomycotina</taxon>
        <taxon>Sordariomycetes</taxon>
        <taxon>Hypocreomycetidae</taxon>
        <taxon>Hypocreales</taxon>
        <taxon>Clavicipitaceae</taxon>
        <taxon>Claviceps</taxon>
    </lineage>
</organism>
<comment type="caution">
    <text evidence="1">The sequence shown here is derived from an EMBL/GenBank/DDBJ whole genome shotgun (WGS) entry which is preliminary data.</text>
</comment>
<accession>A0A9P7Q5B9</accession>
<reference evidence="1 2" key="1">
    <citation type="journal article" date="2020" name="bioRxiv">
        <title>Whole genome comparisons of ergot fungi reveals the divergence and evolution of species within the genus Claviceps are the result of varying mechanisms driving genome evolution and host range expansion.</title>
        <authorList>
            <person name="Wyka S.A."/>
            <person name="Mondo S.J."/>
            <person name="Liu M."/>
            <person name="Dettman J."/>
            <person name="Nalam V."/>
            <person name="Broders K.D."/>
        </authorList>
    </citation>
    <scope>NUCLEOTIDE SEQUENCE [LARGE SCALE GENOMIC DNA]</scope>
    <source>
        <strain evidence="1 2">LM576</strain>
    </source>
</reference>
<sequence length="106" mass="11459">MLASLPSSYSGLRRSVNQNLCEILQLHEELLSEVGRAIFQSNDEEVSQSCSSAGYANPVLVKQQWVQGGQLSCLDTESAAHLDNPPGLCAGPQIVAEVSRVFEKKV</sequence>
<evidence type="ECO:0000313" key="1">
    <source>
        <dbReference type="EMBL" id="KAG6119225.1"/>
    </source>
</evidence>